<evidence type="ECO:0000313" key="3">
    <source>
        <dbReference type="EMBL" id="GHE54387.1"/>
    </source>
</evidence>
<dbReference type="Gene3D" id="1.10.606.20">
    <property type="match status" value="1"/>
</dbReference>
<gene>
    <name evidence="3" type="ORF">GCM10011340_06250</name>
</gene>
<dbReference type="InterPro" id="IPR000326">
    <property type="entry name" value="PAP2/HPO"/>
</dbReference>
<dbReference type="CDD" id="cd03398">
    <property type="entry name" value="PAP2_haloperoxidase"/>
    <property type="match status" value="1"/>
</dbReference>
<proteinExistence type="predicted"/>
<evidence type="ECO:0000259" key="2">
    <source>
        <dbReference type="Pfam" id="PF01569"/>
    </source>
</evidence>
<evidence type="ECO:0000313" key="4">
    <source>
        <dbReference type="Proteomes" id="UP000658258"/>
    </source>
</evidence>
<dbReference type="SUPFAM" id="SSF48317">
    <property type="entry name" value="Acid phosphatase/Vanadium-dependent haloperoxidase"/>
    <property type="match status" value="1"/>
</dbReference>
<evidence type="ECO:0000256" key="1">
    <source>
        <dbReference type="SAM" id="SignalP"/>
    </source>
</evidence>
<keyword evidence="1" id="KW-0732">Signal</keyword>
<dbReference type="PROSITE" id="PS51257">
    <property type="entry name" value="PROKAR_LIPOPROTEIN"/>
    <property type="match status" value="1"/>
</dbReference>
<keyword evidence="4" id="KW-1185">Reference proteome</keyword>
<dbReference type="PANTHER" id="PTHR34599:SF1">
    <property type="entry name" value="PHOSPHATIDIC ACID PHOSPHATASE TYPE 2_HALOPEROXIDASE DOMAIN-CONTAINING PROTEIN"/>
    <property type="match status" value="1"/>
</dbReference>
<protein>
    <recommendedName>
        <fullName evidence="2">Phosphatidic acid phosphatase type 2/haloperoxidase domain-containing protein</fullName>
    </recommendedName>
</protein>
<dbReference type="EMBL" id="BNAG01000001">
    <property type="protein sequence ID" value="GHE54387.1"/>
    <property type="molecule type" value="Genomic_DNA"/>
</dbReference>
<dbReference type="InterPro" id="IPR052559">
    <property type="entry name" value="V-haloperoxidase"/>
</dbReference>
<dbReference type="Proteomes" id="UP000658258">
    <property type="component" value="Unassembled WGS sequence"/>
</dbReference>
<accession>A0ABQ3I132</accession>
<feature type="chain" id="PRO_5046849747" description="Phosphatidic acid phosphatase type 2/haloperoxidase domain-containing protein" evidence="1">
    <location>
        <begin position="18"/>
        <end position="443"/>
    </location>
</feature>
<dbReference type="InterPro" id="IPR036938">
    <property type="entry name" value="PAP2/HPO_sf"/>
</dbReference>
<feature type="signal peptide" evidence="1">
    <location>
        <begin position="1"/>
        <end position="17"/>
    </location>
</feature>
<dbReference type="RefSeq" id="WP_189628725.1">
    <property type="nucleotide sequence ID" value="NZ_BNAG01000001.1"/>
</dbReference>
<organism evidence="3 4">
    <name type="scientific">Roseivirga thermotolerans</name>
    <dbReference type="NCBI Taxonomy" id="1758176"/>
    <lineage>
        <taxon>Bacteria</taxon>
        <taxon>Pseudomonadati</taxon>
        <taxon>Bacteroidota</taxon>
        <taxon>Cytophagia</taxon>
        <taxon>Cytophagales</taxon>
        <taxon>Roseivirgaceae</taxon>
        <taxon>Roseivirga</taxon>
    </lineage>
</organism>
<dbReference type="PANTHER" id="PTHR34599">
    <property type="entry name" value="PEROXIDASE-RELATED"/>
    <property type="match status" value="1"/>
</dbReference>
<reference evidence="4" key="1">
    <citation type="journal article" date="2019" name="Int. J. Syst. Evol. Microbiol.">
        <title>The Global Catalogue of Microorganisms (GCM) 10K type strain sequencing project: providing services to taxonomists for standard genome sequencing and annotation.</title>
        <authorList>
            <consortium name="The Broad Institute Genomics Platform"/>
            <consortium name="The Broad Institute Genome Sequencing Center for Infectious Disease"/>
            <person name="Wu L."/>
            <person name="Ma J."/>
        </authorList>
    </citation>
    <scope>NUCLEOTIDE SEQUENCE [LARGE SCALE GENOMIC DNA]</scope>
    <source>
        <strain evidence="4">CGMCC 1.15111</strain>
    </source>
</reference>
<name>A0ABQ3I132_9BACT</name>
<sequence>MKKYFLIVLACSLAVLACDNGVKEVNIESDVYHQTMDKLSEIIVHDIFSPPVASRIYAYPSIAMYEVLAQNNPSYNPLAGQLTELTPIPRPTEEISYELAALEAFIKIGTALIFSEADMDAYREELYKELKKGVNKQYFEASLAYGGQVAKHILEWADGDMYKQTRTYPKFTVTNDPTRWQPTPPGYFEAIEPHWTKIRPFAIDSSTQFVPERPTAFNMEKNSPFYKEVMEVYEVGKNLSQEQKEIASFWDCNPYVMNVTGHVMAATKKITPGGHWIGIVKIACKKAETDPMKTAEAYALTSIALADGFISCWDEKFRSNLIRPETVINKYIDEEWVPLLQTPPFPEYTSGHSVISNAAATALTSIFGDNFSFRDDTEVKYGLTVREFDSFFDASEEAAISRLYGGIHYMPAIENGVTQGRKLGDYVVDKLKLRNEALAENNE</sequence>
<comment type="caution">
    <text evidence="3">The sequence shown here is derived from an EMBL/GenBank/DDBJ whole genome shotgun (WGS) entry which is preliminary data.</text>
</comment>
<feature type="domain" description="Phosphatidic acid phosphatase type 2/haloperoxidase" evidence="2">
    <location>
        <begin position="298"/>
        <end position="420"/>
    </location>
</feature>
<dbReference type="Pfam" id="PF01569">
    <property type="entry name" value="PAP2"/>
    <property type="match status" value="1"/>
</dbReference>